<dbReference type="EMBL" id="GECZ01008220">
    <property type="protein sequence ID" value="JAS61549.1"/>
    <property type="molecule type" value="Transcribed_RNA"/>
</dbReference>
<dbReference type="SUPFAM" id="SSF56672">
    <property type="entry name" value="DNA/RNA polymerases"/>
    <property type="match status" value="1"/>
</dbReference>
<evidence type="ECO:0000259" key="1">
    <source>
        <dbReference type="PROSITE" id="PS50878"/>
    </source>
</evidence>
<name>A0A1B6GGI1_9HEMI</name>
<dbReference type="PROSITE" id="PS50878">
    <property type="entry name" value="RT_POL"/>
    <property type="match status" value="1"/>
</dbReference>
<accession>A0A1B6GGI1</accession>
<protein>
    <recommendedName>
        <fullName evidence="1">Reverse transcriptase domain-containing protein</fullName>
    </recommendedName>
</protein>
<sequence length="299" mass="34443">MRGVPQGSVLGPFLFLVFINDFSYNIPLTSVLYADDTTLICSDTNGSGAKTQLATSLELAKEWYSANNLVLNDSKTEHIIFSLKNNLDLIDDNFLKSVKLLGISLDSALCWDEHVFSLCKKLSRVLFLIRKLKNCVSPDVLLMAYFGLFHSHLSYGVRLWGNCSAAKKSFIWQKKAVRVLAGISNRESCREYFSKFKIMTLANMYIYNNLIFVKENINGFNNHSLVHDYQTRNKQDLVTPSFRLSKTMKSYQYQQFKLFNKLPLTTRLLPNNKFNQFISKWLKGNVFYSVEEYMTCDIV</sequence>
<dbReference type="AlphaFoldDB" id="A0A1B6GGI1"/>
<dbReference type="Pfam" id="PF00078">
    <property type="entry name" value="RVT_1"/>
    <property type="match status" value="1"/>
</dbReference>
<reference evidence="2" key="1">
    <citation type="submission" date="2015-11" db="EMBL/GenBank/DDBJ databases">
        <title>De novo transcriptome assembly of four potential Pierce s Disease insect vectors from Arizona vineyards.</title>
        <authorList>
            <person name="Tassone E.E."/>
        </authorList>
    </citation>
    <scope>NUCLEOTIDE SEQUENCE</scope>
</reference>
<gene>
    <name evidence="2" type="ORF">g.680</name>
</gene>
<dbReference type="InterPro" id="IPR000477">
    <property type="entry name" value="RT_dom"/>
</dbReference>
<feature type="domain" description="Reverse transcriptase" evidence="1">
    <location>
        <begin position="1"/>
        <end position="105"/>
    </location>
</feature>
<proteinExistence type="predicted"/>
<dbReference type="InterPro" id="IPR043502">
    <property type="entry name" value="DNA/RNA_pol_sf"/>
</dbReference>
<organism evidence="2">
    <name type="scientific">Cuerna arida</name>
    <dbReference type="NCBI Taxonomy" id="1464854"/>
    <lineage>
        <taxon>Eukaryota</taxon>
        <taxon>Metazoa</taxon>
        <taxon>Ecdysozoa</taxon>
        <taxon>Arthropoda</taxon>
        <taxon>Hexapoda</taxon>
        <taxon>Insecta</taxon>
        <taxon>Pterygota</taxon>
        <taxon>Neoptera</taxon>
        <taxon>Paraneoptera</taxon>
        <taxon>Hemiptera</taxon>
        <taxon>Auchenorrhyncha</taxon>
        <taxon>Membracoidea</taxon>
        <taxon>Cicadellidae</taxon>
        <taxon>Cicadellinae</taxon>
        <taxon>Proconiini</taxon>
        <taxon>Cuerna</taxon>
    </lineage>
</organism>
<dbReference type="PANTHER" id="PTHR33332">
    <property type="entry name" value="REVERSE TRANSCRIPTASE DOMAIN-CONTAINING PROTEIN"/>
    <property type="match status" value="1"/>
</dbReference>
<evidence type="ECO:0000313" key="2">
    <source>
        <dbReference type="EMBL" id="JAS61549.1"/>
    </source>
</evidence>
<dbReference type="GO" id="GO:0071897">
    <property type="term" value="P:DNA biosynthetic process"/>
    <property type="evidence" value="ECO:0007669"/>
    <property type="project" value="UniProtKB-ARBA"/>
</dbReference>